<organism evidence="1 2">
    <name type="scientific">Lentzea atacamensis</name>
    <dbReference type="NCBI Taxonomy" id="531938"/>
    <lineage>
        <taxon>Bacteria</taxon>
        <taxon>Bacillati</taxon>
        <taxon>Actinomycetota</taxon>
        <taxon>Actinomycetes</taxon>
        <taxon>Pseudonocardiales</taxon>
        <taxon>Pseudonocardiaceae</taxon>
        <taxon>Lentzea</taxon>
    </lineage>
</organism>
<dbReference type="Proteomes" id="UP000248714">
    <property type="component" value="Unassembled WGS sequence"/>
</dbReference>
<gene>
    <name evidence="1" type="ORF">C8D87_102516</name>
</gene>
<comment type="caution">
    <text evidence="1">The sequence shown here is derived from an EMBL/GenBank/DDBJ whole genome shotgun (WGS) entry which is preliminary data.</text>
</comment>
<reference evidence="1 2" key="1">
    <citation type="submission" date="2018-06" db="EMBL/GenBank/DDBJ databases">
        <title>Genomic Encyclopedia of Type Strains, Phase IV (KMG-IV): sequencing the most valuable type-strain genomes for metagenomic binning, comparative biology and taxonomic classification.</title>
        <authorList>
            <person name="Goeker M."/>
        </authorList>
    </citation>
    <scope>NUCLEOTIDE SEQUENCE [LARGE SCALE GENOMIC DNA]</scope>
    <source>
        <strain evidence="1 2">DSM 45479</strain>
    </source>
</reference>
<proteinExistence type="predicted"/>
<dbReference type="EMBL" id="QLTT01000002">
    <property type="protein sequence ID" value="RAS68451.1"/>
    <property type="molecule type" value="Genomic_DNA"/>
</dbReference>
<keyword evidence="2" id="KW-1185">Reference proteome</keyword>
<accession>A0ABX9EFN4</accession>
<sequence>MINGNTCIRNMGASKVVSHRFHKLAPLHANRQGSFVTLFNMPLKA</sequence>
<evidence type="ECO:0000313" key="1">
    <source>
        <dbReference type="EMBL" id="RAS68451.1"/>
    </source>
</evidence>
<evidence type="ECO:0000313" key="2">
    <source>
        <dbReference type="Proteomes" id="UP000248714"/>
    </source>
</evidence>
<name>A0ABX9EFN4_9PSEU</name>
<protein>
    <submittedName>
        <fullName evidence="1">Uncharacterized protein</fullName>
    </submittedName>
</protein>